<accession>A0A0S6U3W1</accession>
<name>A0A0S6U3W1_CLOBO</name>
<evidence type="ECO:0000256" key="3">
    <source>
        <dbReference type="ARBA" id="ARBA00022448"/>
    </source>
</evidence>
<dbReference type="InterPro" id="IPR037294">
    <property type="entry name" value="ABC_BtuC-like"/>
</dbReference>
<feature type="transmembrane region" description="Helical" evidence="8">
    <location>
        <begin position="93"/>
        <end position="112"/>
    </location>
</feature>
<evidence type="ECO:0000313" key="9">
    <source>
        <dbReference type="EMBL" id="GAE01292.1"/>
    </source>
</evidence>
<keyword evidence="5 8" id="KW-0812">Transmembrane</keyword>
<dbReference type="RefSeq" id="WP_030033832.1">
    <property type="nucleotide sequence ID" value="NZ_DF384213.1"/>
</dbReference>
<feature type="transmembrane region" description="Helical" evidence="8">
    <location>
        <begin position="124"/>
        <end position="145"/>
    </location>
</feature>
<feature type="transmembrane region" description="Helical" evidence="8">
    <location>
        <begin position="12"/>
        <end position="33"/>
    </location>
</feature>
<dbReference type="GO" id="GO:0005886">
    <property type="term" value="C:plasma membrane"/>
    <property type="evidence" value="ECO:0007669"/>
    <property type="project" value="UniProtKB-SubCell"/>
</dbReference>
<comment type="subcellular location">
    <subcellularLocation>
        <location evidence="1">Cell membrane</location>
        <topology evidence="1">Multi-pass membrane protein</topology>
    </subcellularLocation>
</comment>
<feature type="transmembrane region" description="Helical" evidence="8">
    <location>
        <begin position="195"/>
        <end position="218"/>
    </location>
</feature>
<feature type="transmembrane region" description="Helical" evidence="8">
    <location>
        <begin position="39"/>
        <end position="56"/>
    </location>
</feature>
<dbReference type="CDD" id="cd06550">
    <property type="entry name" value="TM_ABC_iron-siderophores_like"/>
    <property type="match status" value="1"/>
</dbReference>
<dbReference type="AlphaFoldDB" id="A0A0S6U3W1"/>
<dbReference type="Gene3D" id="1.10.3470.10">
    <property type="entry name" value="ABC transporter involved in vitamin B12 uptake, BtuC"/>
    <property type="match status" value="1"/>
</dbReference>
<sequence>MINISKKTIKLSGILLIITMLIVIFSLCIGEVMINPLDALKSILGMDVGFSSILVMDIRLPRILVAFFVGASLALSGAILQGVVKNDLASPDILGVVNGGSVGALVFLTIFIDSKNNSLTTSILYMPVFTFVFSFIALISILFIIGKSSSANKLIIIGIGVSAICKAITNILIINGPVIFIKEATTWITGSIYGANWTHAMLIIVIFSVFTILTLIFIKDLNLHQLEDDVVIILGNNLYKSRIVLLSLSAALAAGAVTIGGGISFVGLIAPHIARKLVDSKFENIIPISIFIGGIITLLADAASKGLFYPQDLPIGIFTAFIGAPYFIYLLVKQRNHKRGR</sequence>
<feature type="transmembrane region" description="Helical" evidence="8">
    <location>
        <begin position="282"/>
        <end position="303"/>
    </location>
</feature>
<feature type="transmembrane region" description="Helical" evidence="8">
    <location>
        <begin position="315"/>
        <end position="332"/>
    </location>
</feature>
<feature type="transmembrane region" description="Helical" evidence="8">
    <location>
        <begin position="151"/>
        <end position="174"/>
    </location>
</feature>
<evidence type="ECO:0000256" key="6">
    <source>
        <dbReference type="ARBA" id="ARBA00022989"/>
    </source>
</evidence>
<keyword evidence="6 8" id="KW-1133">Transmembrane helix</keyword>
<dbReference type="Proteomes" id="UP000054164">
    <property type="component" value="Unassembled WGS sequence"/>
</dbReference>
<feature type="transmembrane region" description="Helical" evidence="8">
    <location>
        <begin position="243"/>
        <end position="270"/>
    </location>
</feature>
<dbReference type="PANTHER" id="PTHR30472">
    <property type="entry name" value="FERRIC ENTEROBACTIN TRANSPORT SYSTEM PERMEASE PROTEIN"/>
    <property type="match status" value="1"/>
</dbReference>
<protein>
    <submittedName>
        <fullName evidence="9">Ferrichrome transport system permease FhuG</fullName>
    </submittedName>
</protein>
<evidence type="ECO:0000256" key="1">
    <source>
        <dbReference type="ARBA" id="ARBA00004651"/>
    </source>
</evidence>
<dbReference type="InterPro" id="IPR000522">
    <property type="entry name" value="ABC_transptr_permease_BtuC"/>
</dbReference>
<dbReference type="Pfam" id="PF01032">
    <property type="entry name" value="FecCD"/>
    <property type="match status" value="1"/>
</dbReference>
<dbReference type="EMBL" id="DF384213">
    <property type="protein sequence ID" value="GAE01292.1"/>
    <property type="molecule type" value="Genomic_DNA"/>
</dbReference>
<evidence type="ECO:0000256" key="8">
    <source>
        <dbReference type="SAM" id="Phobius"/>
    </source>
</evidence>
<gene>
    <name evidence="9" type="ORF">CBO05C_0982</name>
</gene>
<dbReference type="GO" id="GO:0033214">
    <property type="term" value="P:siderophore-iron import into cell"/>
    <property type="evidence" value="ECO:0007669"/>
    <property type="project" value="TreeGrafter"/>
</dbReference>
<reference evidence="9" key="1">
    <citation type="submission" date="2013-10" db="EMBL/GenBank/DDBJ databases">
        <title>Draft genome sequence of Clostridium botulinum type B strain Osaka05.</title>
        <authorList>
            <person name="Sakaguchi Y."/>
            <person name="Hosomi K."/>
            <person name="Uchiyama J."/>
            <person name="Ogura Y."/>
            <person name="Sakaguchi M."/>
            <person name="Kohda T."/>
            <person name="Mukamoto M."/>
            <person name="Misawa N."/>
            <person name="Matsuzaki S."/>
            <person name="Hayashi T."/>
            <person name="Kozaki S."/>
        </authorList>
    </citation>
    <scope>NUCLEOTIDE SEQUENCE</scope>
    <source>
        <strain evidence="9">Osaka05</strain>
    </source>
</reference>
<organism evidence="9">
    <name type="scientific">Clostridium botulinum B str. Osaka05</name>
    <dbReference type="NCBI Taxonomy" id="1407017"/>
    <lineage>
        <taxon>Bacteria</taxon>
        <taxon>Bacillati</taxon>
        <taxon>Bacillota</taxon>
        <taxon>Clostridia</taxon>
        <taxon>Eubacteriales</taxon>
        <taxon>Clostridiaceae</taxon>
        <taxon>Clostridium</taxon>
    </lineage>
</organism>
<evidence type="ECO:0000256" key="2">
    <source>
        <dbReference type="ARBA" id="ARBA00007935"/>
    </source>
</evidence>
<keyword evidence="4" id="KW-1003">Cell membrane</keyword>
<evidence type="ECO:0000256" key="7">
    <source>
        <dbReference type="ARBA" id="ARBA00023136"/>
    </source>
</evidence>
<keyword evidence="3" id="KW-0813">Transport</keyword>
<evidence type="ECO:0000256" key="5">
    <source>
        <dbReference type="ARBA" id="ARBA00022692"/>
    </source>
</evidence>
<evidence type="ECO:0000256" key="4">
    <source>
        <dbReference type="ARBA" id="ARBA00022475"/>
    </source>
</evidence>
<dbReference type="FunFam" id="1.10.3470.10:FF:000001">
    <property type="entry name" value="Vitamin B12 ABC transporter permease BtuC"/>
    <property type="match status" value="1"/>
</dbReference>
<dbReference type="GO" id="GO:0022857">
    <property type="term" value="F:transmembrane transporter activity"/>
    <property type="evidence" value="ECO:0007669"/>
    <property type="project" value="InterPro"/>
</dbReference>
<dbReference type="PANTHER" id="PTHR30472:SF24">
    <property type="entry name" value="FERRIC ENTEROBACTIN TRANSPORT SYSTEM PERMEASE PROTEIN FEPG"/>
    <property type="match status" value="1"/>
</dbReference>
<feature type="transmembrane region" description="Helical" evidence="8">
    <location>
        <begin position="63"/>
        <end position="81"/>
    </location>
</feature>
<proteinExistence type="inferred from homology"/>
<dbReference type="SUPFAM" id="SSF81345">
    <property type="entry name" value="ABC transporter involved in vitamin B12 uptake, BtuC"/>
    <property type="match status" value="1"/>
</dbReference>
<keyword evidence="7 8" id="KW-0472">Membrane</keyword>
<comment type="similarity">
    <text evidence="2">Belongs to the binding-protein-dependent transport system permease family. FecCD subfamily.</text>
</comment>
<dbReference type="HOGENOM" id="CLU_013016_1_1_9"/>